<dbReference type="AlphaFoldDB" id="A0A1H0X832"/>
<keyword evidence="3" id="KW-1185">Reference proteome</keyword>
<dbReference type="RefSeq" id="WP_090432394.1">
    <property type="nucleotide sequence ID" value="NZ_DAMCCE010000004.1"/>
</dbReference>
<evidence type="ECO:0008006" key="4">
    <source>
        <dbReference type="Google" id="ProtNLM"/>
    </source>
</evidence>
<sequence>MSIDEQRIREFAFQIWESEGRPHGQHERHWKMASKLAEAEAQAQAQVQPQAAPKPRRISKPKTVPLSEAEQPALLKKPRAPRTPKTPKA</sequence>
<feature type="compositionally biased region" description="Low complexity" evidence="1">
    <location>
        <begin position="39"/>
        <end position="53"/>
    </location>
</feature>
<dbReference type="OrthoDB" id="9811127at2"/>
<proteinExistence type="predicted"/>
<dbReference type="GeneID" id="300932864"/>
<feature type="region of interest" description="Disordered" evidence="1">
    <location>
        <begin position="19"/>
        <end position="89"/>
    </location>
</feature>
<organism evidence="2 3">
    <name type="scientific">Ectopseudomonas guguanensis</name>
    <dbReference type="NCBI Taxonomy" id="1198456"/>
    <lineage>
        <taxon>Bacteria</taxon>
        <taxon>Pseudomonadati</taxon>
        <taxon>Pseudomonadota</taxon>
        <taxon>Gammaproteobacteria</taxon>
        <taxon>Pseudomonadales</taxon>
        <taxon>Pseudomonadaceae</taxon>
        <taxon>Ectopseudomonas</taxon>
    </lineage>
</organism>
<reference evidence="3" key="1">
    <citation type="submission" date="2016-10" db="EMBL/GenBank/DDBJ databases">
        <authorList>
            <person name="Varghese N."/>
            <person name="Submissions S."/>
        </authorList>
    </citation>
    <scope>NUCLEOTIDE SEQUENCE [LARGE SCALE GENOMIC DNA]</scope>
    <source>
        <strain evidence="3">JCM 18416</strain>
    </source>
</reference>
<evidence type="ECO:0000313" key="2">
    <source>
        <dbReference type="EMBL" id="SDP99118.1"/>
    </source>
</evidence>
<protein>
    <recommendedName>
        <fullName evidence="4">DUF2934 domain-containing protein</fullName>
    </recommendedName>
</protein>
<dbReference type="InterPro" id="IPR021327">
    <property type="entry name" value="DUF2934"/>
</dbReference>
<gene>
    <name evidence="2" type="ORF">SAMN05216213_110147</name>
</gene>
<feature type="compositionally biased region" description="Basic residues" evidence="1">
    <location>
        <begin position="76"/>
        <end position="89"/>
    </location>
</feature>
<evidence type="ECO:0000313" key="3">
    <source>
        <dbReference type="Proteomes" id="UP000199460"/>
    </source>
</evidence>
<accession>A0A1H0X832</accession>
<dbReference type="Proteomes" id="UP000199460">
    <property type="component" value="Unassembled WGS sequence"/>
</dbReference>
<dbReference type="Pfam" id="PF11154">
    <property type="entry name" value="DUF2934"/>
    <property type="match status" value="1"/>
</dbReference>
<name>A0A1H0X832_9GAMM</name>
<evidence type="ECO:0000256" key="1">
    <source>
        <dbReference type="SAM" id="MobiDB-lite"/>
    </source>
</evidence>
<dbReference type="EMBL" id="FNJJ01000010">
    <property type="protein sequence ID" value="SDP99118.1"/>
    <property type="molecule type" value="Genomic_DNA"/>
</dbReference>